<feature type="domain" description="D-isomer specific 2-hydroxyacid dehydrogenase catalytic" evidence="5">
    <location>
        <begin position="14"/>
        <end position="316"/>
    </location>
</feature>
<dbReference type="PROSITE" id="PS00670">
    <property type="entry name" value="D_2_HYDROXYACID_DH_2"/>
    <property type="match status" value="1"/>
</dbReference>
<proteinExistence type="inferred from homology"/>
<evidence type="ECO:0000256" key="4">
    <source>
        <dbReference type="RuleBase" id="RU003719"/>
    </source>
</evidence>
<evidence type="ECO:0000313" key="8">
    <source>
        <dbReference type="Proteomes" id="UP000304900"/>
    </source>
</evidence>
<dbReference type="Proteomes" id="UP000304900">
    <property type="component" value="Unassembled WGS sequence"/>
</dbReference>
<dbReference type="SUPFAM" id="SSF52283">
    <property type="entry name" value="Formate/glycerate dehydrogenase catalytic domain-like"/>
    <property type="match status" value="1"/>
</dbReference>
<keyword evidence="3" id="KW-0520">NAD</keyword>
<dbReference type="RefSeq" id="WP_137344213.1">
    <property type="nucleotide sequence ID" value="NZ_BSQH01000027.1"/>
</dbReference>
<dbReference type="Pfam" id="PF02826">
    <property type="entry name" value="2-Hacid_dh_C"/>
    <property type="match status" value="1"/>
</dbReference>
<comment type="similarity">
    <text evidence="1 4">Belongs to the D-isomer specific 2-hydroxyacid dehydrogenase family.</text>
</comment>
<dbReference type="PANTHER" id="PTHR43026">
    <property type="entry name" value="2-HYDROXYACID DEHYDROGENASE HOMOLOG 1-RELATED"/>
    <property type="match status" value="1"/>
</dbReference>
<dbReference type="SUPFAM" id="SSF51735">
    <property type="entry name" value="NAD(P)-binding Rossmann-fold domains"/>
    <property type="match status" value="1"/>
</dbReference>
<keyword evidence="2 4" id="KW-0560">Oxidoreductase</keyword>
<accession>A0A4U6CQ56</accession>
<dbReference type="PROSITE" id="PS00671">
    <property type="entry name" value="D_2_HYDROXYACID_DH_3"/>
    <property type="match status" value="1"/>
</dbReference>
<dbReference type="InterPro" id="IPR006139">
    <property type="entry name" value="D-isomer_2_OHA_DH_cat_dom"/>
</dbReference>
<dbReference type="OrthoDB" id="1522997at2"/>
<evidence type="ECO:0000313" key="7">
    <source>
        <dbReference type="EMBL" id="TKT86256.1"/>
    </source>
</evidence>
<dbReference type="AlphaFoldDB" id="A0A4U6CQ56"/>
<dbReference type="InterPro" id="IPR036291">
    <property type="entry name" value="NAD(P)-bd_dom_sf"/>
</dbReference>
<comment type="caution">
    <text evidence="7">The sequence shown here is derived from an EMBL/GenBank/DDBJ whole genome shotgun (WGS) entry which is preliminary data.</text>
</comment>
<dbReference type="Pfam" id="PF00389">
    <property type="entry name" value="2-Hacid_dh"/>
    <property type="match status" value="1"/>
</dbReference>
<name>A0A4U6CQ56_9BACT</name>
<evidence type="ECO:0000259" key="6">
    <source>
        <dbReference type="Pfam" id="PF02826"/>
    </source>
</evidence>
<dbReference type="PANTHER" id="PTHR43026:SF1">
    <property type="entry name" value="2-HYDROXYACID DEHYDROGENASE HOMOLOG 1-RELATED"/>
    <property type="match status" value="1"/>
</dbReference>
<evidence type="ECO:0000256" key="2">
    <source>
        <dbReference type="ARBA" id="ARBA00023002"/>
    </source>
</evidence>
<sequence length="326" mass="35109">MKVVAYSVKTFEKKFLARANQKKHDITLISNALSLATCGFAEGKEAVLVSANDDVSALVINKLADIGIKYIATRSAGTDQIDKKTAELRGIELASVPAYSPTSIAEHAVALAMALNRHLIQADADSHHYNFKLDGLTGFTFSGKTVGIIGLGNTGQAAAAIFNGMGCHVLGSDVFPNDKLERIEQVSLETLLDQSDIISLHLPLTPQTKHMINASSIALMKNGVMLINTSRGALINSADLPDALDQGKIGYLGIDVYEYEKDIFYGENSSSQVKDVLLLKLLAYPNVIITPHQAFLTIEALEEIASQTILSLNHWQDELLVTAASS</sequence>
<dbReference type="Gene3D" id="3.40.50.720">
    <property type="entry name" value="NAD(P)-binding Rossmann-like Domain"/>
    <property type="match status" value="2"/>
</dbReference>
<protein>
    <submittedName>
        <fullName evidence="7">2-hydroxyacid dehydrogenase</fullName>
    </submittedName>
</protein>
<dbReference type="InterPro" id="IPR029753">
    <property type="entry name" value="D-isomer_DH_CS"/>
</dbReference>
<dbReference type="GO" id="GO:0051287">
    <property type="term" value="F:NAD binding"/>
    <property type="evidence" value="ECO:0007669"/>
    <property type="project" value="InterPro"/>
</dbReference>
<dbReference type="GO" id="GO:0008720">
    <property type="term" value="F:D-lactate dehydrogenase (NAD+) activity"/>
    <property type="evidence" value="ECO:0007669"/>
    <property type="project" value="TreeGrafter"/>
</dbReference>
<reference evidence="7 8" key="1">
    <citation type="submission" date="2019-05" db="EMBL/GenBank/DDBJ databases">
        <title>Dyadobacter AR-3-8 sp. nov., isolated from arctic soil.</title>
        <authorList>
            <person name="Chaudhary D.K."/>
        </authorList>
    </citation>
    <scope>NUCLEOTIDE SEQUENCE [LARGE SCALE GENOMIC DNA]</scope>
    <source>
        <strain evidence="7 8">AR-3-8</strain>
    </source>
</reference>
<evidence type="ECO:0000256" key="3">
    <source>
        <dbReference type="ARBA" id="ARBA00023027"/>
    </source>
</evidence>
<feature type="domain" description="D-isomer specific 2-hydroxyacid dehydrogenase NAD-binding" evidence="6">
    <location>
        <begin position="109"/>
        <end position="294"/>
    </location>
</feature>
<organism evidence="7 8">
    <name type="scientific">Dyadobacter frigoris</name>
    <dbReference type="NCBI Taxonomy" id="2576211"/>
    <lineage>
        <taxon>Bacteria</taxon>
        <taxon>Pseudomonadati</taxon>
        <taxon>Bacteroidota</taxon>
        <taxon>Cytophagia</taxon>
        <taxon>Cytophagales</taxon>
        <taxon>Spirosomataceae</taxon>
        <taxon>Dyadobacter</taxon>
    </lineage>
</organism>
<gene>
    <name evidence="7" type="ORF">FDK13_32605</name>
</gene>
<evidence type="ECO:0000259" key="5">
    <source>
        <dbReference type="Pfam" id="PF00389"/>
    </source>
</evidence>
<evidence type="ECO:0000256" key="1">
    <source>
        <dbReference type="ARBA" id="ARBA00005854"/>
    </source>
</evidence>
<dbReference type="InterPro" id="IPR058205">
    <property type="entry name" value="D-LDH-like"/>
</dbReference>
<dbReference type="EMBL" id="SZVO01000025">
    <property type="protein sequence ID" value="TKT86256.1"/>
    <property type="molecule type" value="Genomic_DNA"/>
</dbReference>
<keyword evidence="8" id="KW-1185">Reference proteome</keyword>
<dbReference type="InterPro" id="IPR006140">
    <property type="entry name" value="D-isomer_DH_NAD-bd"/>
</dbReference>
<dbReference type="CDD" id="cd12183">
    <property type="entry name" value="LDH_like_2"/>
    <property type="match status" value="1"/>
</dbReference>